<dbReference type="EC" id="3.2.2.27" evidence="4 8"/>
<comment type="function">
    <text evidence="2 8 10">Excises uracil residues from the DNA which can arise as a result of misincorporation of dUMP residues by DNA polymerase or due to deamination of cytosine.</text>
</comment>
<comment type="subcellular location">
    <subcellularLocation>
        <location evidence="8">Cytoplasm</location>
    </subcellularLocation>
</comment>
<dbReference type="InterPro" id="IPR036895">
    <property type="entry name" value="Uracil-DNA_glycosylase-like_sf"/>
</dbReference>
<dbReference type="NCBIfam" id="NF003591">
    <property type="entry name" value="PRK05254.1-4"/>
    <property type="match status" value="1"/>
</dbReference>
<evidence type="ECO:0000256" key="6">
    <source>
        <dbReference type="ARBA" id="ARBA00022801"/>
    </source>
</evidence>
<dbReference type="NCBIfam" id="NF003589">
    <property type="entry name" value="PRK05254.1-2"/>
    <property type="match status" value="1"/>
</dbReference>
<feature type="domain" description="Uracil-DNA glycosylase-like" evidence="11">
    <location>
        <begin position="54"/>
        <end position="213"/>
    </location>
</feature>
<dbReference type="Pfam" id="PF03167">
    <property type="entry name" value="UDG"/>
    <property type="match status" value="1"/>
</dbReference>
<name>A0ABW2XJA9_9ACTN</name>
<organism evidence="12 13">
    <name type="scientific">Actinomadura fibrosa</name>
    <dbReference type="NCBI Taxonomy" id="111802"/>
    <lineage>
        <taxon>Bacteria</taxon>
        <taxon>Bacillati</taxon>
        <taxon>Actinomycetota</taxon>
        <taxon>Actinomycetes</taxon>
        <taxon>Streptosporangiales</taxon>
        <taxon>Thermomonosporaceae</taxon>
        <taxon>Actinomadura</taxon>
    </lineage>
</organism>
<comment type="similarity">
    <text evidence="3 8 10">Belongs to the uracil-DNA glycosylase (UDG) superfamily. UNG family.</text>
</comment>
<evidence type="ECO:0000256" key="2">
    <source>
        <dbReference type="ARBA" id="ARBA00002631"/>
    </source>
</evidence>
<evidence type="ECO:0000313" key="12">
    <source>
        <dbReference type="EMBL" id="MFD0686514.1"/>
    </source>
</evidence>
<dbReference type="HAMAP" id="MF_00148">
    <property type="entry name" value="UDG"/>
    <property type="match status" value="1"/>
</dbReference>
<keyword evidence="5 8" id="KW-0227">DNA damage</keyword>
<evidence type="ECO:0000256" key="7">
    <source>
        <dbReference type="ARBA" id="ARBA00023204"/>
    </source>
</evidence>
<comment type="caution">
    <text evidence="12">The sequence shown here is derived from an EMBL/GenBank/DDBJ whole genome shotgun (WGS) entry which is preliminary data.</text>
</comment>
<evidence type="ECO:0000256" key="9">
    <source>
        <dbReference type="PROSITE-ProRule" id="PRU10072"/>
    </source>
</evidence>
<dbReference type="Proteomes" id="UP001597063">
    <property type="component" value="Unassembled WGS sequence"/>
</dbReference>
<evidence type="ECO:0000259" key="11">
    <source>
        <dbReference type="SMART" id="SM00986"/>
    </source>
</evidence>
<dbReference type="RefSeq" id="WP_131762256.1">
    <property type="nucleotide sequence ID" value="NZ_JBHTGP010000011.1"/>
</dbReference>
<dbReference type="NCBIfam" id="TIGR00628">
    <property type="entry name" value="ung"/>
    <property type="match status" value="1"/>
</dbReference>
<gene>
    <name evidence="8" type="primary">ung</name>
    <name evidence="12" type="ORF">ACFQZM_18585</name>
</gene>
<evidence type="ECO:0000256" key="8">
    <source>
        <dbReference type="HAMAP-Rule" id="MF_00148"/>
    </source>
</evidence>
<evidence type="ECO:0000256" key="5">
    <source>
        <dbReference type="ARBA" id="ARBA00022763"/>
    </source>
</evidence>
<protein>
    <recommendedName>
        <fullName evidence="4 8">Uracil-DNA glycosylase</fullName>
        <shortName evidence="8">UDG</shortName>
        <ecNumber evidence="4 8">3.2.2.27</ecNumber>
    </recommendedName>
</protein>
<accession>A0ABW2XJA9</accession>
<dbReference type="InterPro" id="IPR018085">
    <property type="entry name" value="Ura-DNA_Glyclase_AS"/>
</dbReference>
<comment type="catalytic activity">
    <reaction evidence="1 8 10">
        <text>Hydrolyzes single-stranded DNA or mismatched double-stranded DNA and polynucleotides, releasing free uracil.</text>
        <dbReference type="EC" id="3.2.2.27"/>
    </reaction>
</comment>
<keyword evidence="12" id="KW-0326">Glycosidase</keyword>
<dbReference type="InterPro" id="IPR002043">
    <property type="entry name" value="UDG_fam1"/>
</dbReference>
<dbReference type="NCBIfam" id="NF003592">
    <property type="entry name" value="PRK05254.1-5"/>
    <property type="match status" value="1"/>
</dbReference>
<evidence type="ECO:0000256" key="1">
    <source>
        <dbReference type="ARBA" id="ARBA00001400"/>
    </source>
</evidence>
<dbReference type="EMBL" id="JBHTGP010000011">
    <property type="protein sequence ID" value="MFD0686514.1"/>
    <property type="molecule type" value="Genomic_DNA"/>
</dbReference>
<dbReference type="GO" id="GO:0004844">
    <property type="term" value="F:uracil DNA N-glycosylase activity"/>
    <property type="evidence" value="ECO:0007669"/>
    <property type="project" value="UniProtKB-EC"/>
</dbReference>
<dbReference type="SMART" id="SM00986">
    <property type="entry name" value="UDG"/>
    <property type="match status" value="1"/>
</dbReference>
<keyword evidence="7 8" id="KW-0234">DNA repair</keyword>
<keyword evidence="13" id="KW-1185">Reference proteome</keyword>
<reference evidence="13" key="1">
    <citation type="journal article" date="2019" name="Int. J. Syst. Evol. Microbiol.">
        <title>The Global Catalogue of Microorganisms (GCM) 10K type strain sequencing project: providing services to taxonomists for standard genome sequencing and annotation.</title>
        <authorList>
            <consortium name="The Broad Institute Genomics Platform"/>
            <consortium name="The Broad Institute Genome Sequencing Center for Infectious Disease"/>
            <person name="Wu L."/>
            <person name="Ma J."/>
        </authorList>
    </citation>
    <scope>NUCLEOTIDE SEQUENCE [LARGE SCALE GENOMIC DNA]</scope>
    <source>
        <strain evidence="13">JCM 9371</strain>
    </source>
</reference>
<proteinExistence type="inferred from homology"/>
<evidence type="ECO:0000256" key="3">
    <source>
        <dbReference type="ARBA" id="ARBA00008184"/>
    </source>
</evidence>
<dbReference type="SMART" id="SM00987">
    <property type="entry name" value="UreE_C"/>
    <property type="match status" value="1"/>
</dbReference>
<keyword evidence="6 8" id="KW-0378">Hydrolase</keyword>
<feature type="active site" description="Proton acceptor" evidence="8 9">
    <location>
        <position position="69"/>
    </location>
</feature>
<dbReference type="PANTHER" id="PTHR11264:SF0">
    <property type="entry name" value="URACIL-DNA GLYCOSYLASE"/>
    <property type="match status" value="1"/>
</dbReference>
<dbReference type="PROSITE" id="PS00130">
    <property type="entry name" value="U_DNA_GLYCOSYLASE"/>
    <property type="match status" value="1"/>
</dbReference>
<dbReference type="InterPro" id="IPR005122">
    <property type="entry name" value="Uracil-DNA_glycosylase-like"/>
</dbReference>
<evidence type="ECO:0000256" key="10">
    <source>
        <dbReference type="RuleBase" id="RU003780"/>
    </source>
</evidence>
<evidence type="ECO:0000256" key="4">
    <source>
        <dbReference type="ARBA" id="ARBA00012030"/>
    </source>
</evidence>
<dbReference type="Gene3D" id="3.40.470.10">
    <property type="entry name" value="Uracil-DNA glycosylase-like domain"/>
    <property type="match status" value="1"/>
</dbReference>
<dbReference type="NCBIfam" id="NF003588">
    <property type="entry name" value="PRK05254.1-1"/>
    <property type="match status" value="1"/>
</dbReference>
<dbReference type="CDD" id="cd10027">
    <property type="entry name" value="UDG-F1-like"/>
    <property type="match status" value="1"/>
</dbReference>
<evidence type="ECO:0000313" key="13">
    <source>
        <dbReference type="Proteomes" id="UP001597063"/>
    </source>
</evidence>
<dbReference type="SUPFAM" id="SSF52141">
    <property type="entry name" value="Uracil-DNA glycosylase-like"/>
    <property type="match status" value="1"/>
</dbReference>
<dbReference type="PANTHER" id="PTHR11264">
    <property type="entry name" value="URACIL-DNA GLYCOSYLASE"/>
    <property type="match status" value="1"/>
</dbReference>
<sequence>MPLDLMELLPGDWRERLDPLVDPLATAALSAFVEAEYERQTVYPPREDLFNAFRHCPYDRARVLILGQDPYHGPGQAHGLSFSVRDGVRLPPSLRNIYKELAGDLDVPPAASGDLTRWADQGVLLLNAVLTVRAAEAGSHANKGWEDFTDAAIRALNDKTDRVVFVLWGAYARKKARLVTGPQHTVIESAHPSPLSAKKFFGTRPFSAVNKALADAGQPEIDWGA</sequence>
<keyword evidence="8" id="KW-0963">Cytoplasm</keyword>